<name>A0A7W9W825_ARMRO</name>
<evidence type="ECO:0000313" key="2">
    <source>
        <dbReference type="EMBL" id="MBB6052308.1"/>
    </source>
</evidence>
<reference evidence="2 3" key="1">
    <citation type="submission" date="2020-08" db="EMBL/GenBank/DDBJ databases">
        <title>Genomic Encyclopedia of Type Strains, Phase IV (KMG-IV): sequencing the most valuable type-strain genomes for metagenomic binning, comparative biology and taxonomic classification.</title>
        <authorList>
            <person name="Goeker M."/>
        </authorList>
    </citation>
    <scope>NUCLEOTIDE SEQUENCE [LARGE SCALE GENOMIC DNA]</scope>
    <source>
        <strain evidence="2 3">DSM 23562</strain>
    </source>
</reference>
<accession>A0A7W9W825</accession>
<evidence type="ECO:0000313" key="3">
    <source>
        <dbReference type="Proteomes" id="UP000520814"/>
    </source>
</evidence>
<evidence type="ECO:0000256" key="1">
    <source>
        <dbReference type="SAM" id="MobiDB-lite"/>
    </source>
</evidence>
<feature type="compositionally biased region" description="Acidic residues" evidence="1">
    <location>
        <begin position="124"/>
        <end position="134"/>
    </location>
</feature>
<feature type="compositionally biased region" description="Low complexity" evidence="1">
    <location>
        <begin position="102"/>
        <end position="118"/>
    </location>
</feature>
<dbReference type="RefSeq" id="WP_184201118.1">
    <property type="nucleotide sequence ID" value="NZ_JACHGW010000004.1"/>
</dbReference>
<protein>
    <submittedName>
        <fullName evidence="2">Uncharacterized protein</fullName>
    </submittedName>
</protein>
<feature type="region of interest" description="Disordered" evidence="1">
    <location>
        <begin position="50"/>
        <end position="134"/>
    </location>
</feature>
<keyword evidence="3" id="KW-1185">Reference proteome</keyword>
<dbReference type="AlphaFoldDB" id="A0A7W9W825"/>
<sequence length="134" mass="14696">MASDMIKLGGLWTNKDKDGNTFLTGKLNPGVRILIFKNKYREAENHPTHIMYLSQVEQQPSDENKQPEEEDEFFGDTEPTPRPMAPRSAAPAPRTPAPAPAPARAAAPAPTRPAAQRRPSPPPADDDLDDPFAE</sequence>
<dbReference type="EMBL" id="JACHGW010000004">
    <property type="protein sequence ID" value="MBB6052308.1"/>
    <property type="molecule type" value="Genomic_DNA"/>
</dbReference>
<gene>
    <name evidence="2" type="ORF">HNQ39_004129</name>
</gene>
<dbReference type="Proteomes" id="UP000520814">
    <property type="component" value="Unassembled WGS sequence"/>
</dbReference>
<comment type="caution">
    <text evidence="2">The sequence shown here is derived from an EMBL/GenBank/DDBJ whole genome shotgun (WGS) entry which is preliminary data.</text>
</comment>
<organism evidence="2 3">
    <name type="scientific">Armatimonas rosea</name>
    <dbReference type="NCBI Taxonomy" id="685828"/>
    <lineage>
        <taxon>Bacteria</taxon>
        <taxon>Bacillati</taxon>
        <taxon>Armatimonadota</taxon>
        <taxon>Armatimonadia</taxon>
        <taxon>Armatimonadales</taxon>
        <taxon>Armatimonadaceae</taxon>
        <taxon>Armatimonas</taxon>
    </lineage>
</organism>
<proteinExistence type="predicted"/>